<dbReference type="PANTHER" id="PTHR10098:SF108">
    <property type="entry name" value="TETRATRICOPEPTIDE REPEAT PROTEIN 28"/>
    <property type="match status" value="1"/>
</dbReference>
<protein>
    <recommendedName>
        <fullName evidence="1">Polyketide synthase dehydratase domain-containing protein</fullName>
    </recommendedName>
</protein>
<dbReference type="InterPro" id="IPR011990">
    <property type="entry name" value="TPR-like_helical_dom_sf"/>
</dbReference>
<accession>A0A6U6JSW4</accession>
<name>A0A6U6JSW4_9DINO</name>
<evidence type="ECO:0000259" key="1">
    <source>
        <dbReference type="Pfam" id="PF14765"/>
    </source>
</evidence>
<dbReference type="EMBL" id="HBGW01018667">
    <property type="protein sequence ID" value="CAD9527998.1"/>
    <property type="molecule type" value="Transcribed_RNA"/>
</dbReference>
<dbReference type="Gene3D" id="1.25.40.10">
    <property type="entry name" value="Tetratricopeptide repeat domain"/>
    <property type="match status" value="1"/>
</dbReference>
<dbReference type="Pfam" id="PF14765">
    <property type="entry name" value="PS-DH"/>
    <property type="match status" value="1"/>
</dbReference>
<dbReference type="PANTHER" id="PTHR10098">
    <property type="entry name" value="RAPSYN-RELATED"/>
    <property type="match status" value="1"/>
</dbReference>
<sequence length="358" mass="38172">MALETTTLATARAKLEAAQSEGQFGVGQGLAVEAEEFARQALVAARRTGNGAARMEALEVLVHAHMITGEFSGQTYAANLAAQDELAMIRRAGDKALEAKALNLVAEVHTWRGDHRGAAQALDEALALHRQASDKAGQAKALRLMASAKLAAGKGNDALTPAQDSLKLFEELGDSSGVELSRHLLNVVFVQLNQLDKAPSRSEALEALSKLASAVDRADAQAWQNSMKDLEKTGAFAQKDVDALIKAALEKDRPSAAAFLEAQGVMVRGAGGAQSQMKEYVKDLCYISFRVGGLGYGPRFRCLSTYKYQVTNDEFSVGALSCLQISKQADDWEAALEYHPGVLDGMLQSGSAMGNVQF</sequence>
<reference evidence="2" key="1">
    <citation type="submission" date="2021-01" db="EMBL/GenBank/DDBJ databases">
        <authorList>
            <person name="Corre E."/>
            <person name="Pelletier E."/>
            <person name="Niang G."/>
            <person name="Scheremetjew M."/>
            <person name="Finn R."/>
            <person name="Kale V."/>
            <person name="Holt S."/>
            <person name="Cochrane G."/>
            <person name="Meng A."/>
            <person name="Brown T."/>
            <person name="Cohen L."/>
        </authorList>
    </citation>
    <scope>NUCLEOTIDE SEQUENCE</scope>
    <source>
        <strain evidence="2">RCC3387</strain>
    </source>
</reference>
<gene>
    <name evidence="2" type="ORF">BRAN1462_LOCUS11745</name>
</gene>
<proteinExistence type="predicted"/>
<organism evidence="2">
    <name type="scientific">Zooxanthella nutricula</name>
    <dbReference type="NCBI Taxonomy" id="1333877"/>
    <lineage>
        <taxon>Eukaryota</taxon>
        <taxon>Sar</taxon>
        <taxon>Alveolata</taxon>
        <taxon>Dinophyceae</taxon>
        <taxon>Peridiniales</taxon>
        <taxon>Peridiniales incertae sedis</taxon>
        <taxon>Zooxanthella</taxon>
    </lineage>
</organism>
<dbReference type="InterPro" id="IPR049551">
    <property type="entry name" value="PKS_DH_C"/>
</dbReference>
<feature type="domain" description="Polyketide synthase dehydratase" evidence="1">
    <location>
        <begin position="278"/>
        <end position="352"/>
    </location>
</feature>
<evidence type="ECO:0000313" key="2">
    <source>
        <dbReference type="EMBL" id="CAD9527998.1"/>
    </source>
</evidence>
<dbReference type="AlphaFoldDB" id="A0A6U6JSW4"/>
<dbReference type="Gene3D" id="3.10.129.120">
    <property type="match status" value="1"/>
</dbReference>
<dbReference type="SUPFAM" id="SSF48452">
    <property type="entry name" value="TPR-like"/>
    <property type="match status" value="1"/>
</dbReference>